<reference evidence="1" key="1">
    <citation type="submission" date="2020-03" db="EMBL/GenBank/DDBJ databases">
        <title>The deep terrestrial virosphere.</title>
        <authorList>
            <person name="Holmfeldt K."/>
            <person name="Nilsson E."/>
            <person name="Simone D."/>
            <person name="Lopez-Fernandez M."/>
            <person name="Wu X."/>
            <person name="de Brujin I."/>
            <person name="Lundin D."/>
            <person name="Andersson A."/>
            <person name="Bertilsson S."/>
            <person name="Dopson M."/>
        </authorList>
    </citation>
    <scope>NUCLEOTIDE SEQUENCE</scope>
    <source>
        <strain evidence="1">MM415B04875</strain>
    </source>
</reference>
<gene>
    <name evidence="1" type="ORF">MM415B04875_0010</name>
</gene>
<evidence type="ECO:0000313" key="1">
    <source>
        <dbReference type="EMBL" id="QJA96261.1"/>
    </source>
</evidence>
<dbReference type="AlphaFoldDB" id="A0A6M3LTE4"/>
<organism evidence="1">
    <name type="scientific">viral metagenome</name>
    <dbReference type="NCBI Taxonomy" id="1070528"/>
    <lineage>
        <taxon>unclassified sequences</taxon>
        <taxon>metagenomes</taxon>
        <taxon>organismal metagenomes</taxon>
    </lineage>
</organism>
<accession>A0A6M3LTE4</accession>
<proteinExistence type="predicted"/>
<dbReference type="EMBL" id="MT143383">
    <property type="protein sequence ID" value="QJA96261.1"/>
    <property type="molecule type" value="Genomic_DNA"/>
</dbReference>
<protein>
    <submittedName>
        <fullName evidence="1">Uncharacterized protein</fullName>
    </submittedName>
</protein>
<sequence>MTSMSNEEDVDIAYLQDFYSDQCHTGWHPAERDLRYALVFNDVNEVRKAIIIASGQCSGMPSSKWSYACGIMRNWRKEKENNAKTLDK</sequence>
<name>A0A6M3LTE4_9ZZZZ</name>